<protein>
    <recommendedName>
        <fullName evidence="1">ATPTG10-like domain-containing protein</fullName>
    </recommendedName>
</protein>
<dbReference type="EMBL" id="CR940347">
    <property type="protein sequence ID" value="CAI73483.1"/>
    <property type="molecule type" value="Genomic_DNA"/>
</dbReference>
<dbReference type="RefSeq" id="XP_954160.1">
    <property type="nucleotide sequence ID" value="XM_949067.1"/>
</dbReference>
<gene>
    <name evidence="2" type="ORF">TA03095</name>
</gene>
<name>Q4UHF6_THEAN</name>
<dbReference type="OMA" id="DTKMNMM"/>
<keyword evidence="3" id="KW-1185">Reference proteome</keyword>
<feature type="domain" description="ATPTG10-like" evidence="1">
    <location>
        <begin position="5"/>
        <end position="103"/>
    </location>
</feature>
<dbReference type="STRING" id="5874.Q4UHF6"/>
<dbReference type="AlphaFoldDB" id="Q4UHF6"/>
<accession>Q4UHF6</accession>
<evidence type="ECO:0000259" key="1">
    <source>
        <dbReference type="Pfam" id="PF20716"/>
    </source>
</evidence>
<evidence type="ECO:0000313" key="2">
    <source>
        <dbReference type="EMBL" id="CAI73483.1"/>
    </source>
</evidence>
<dbReference type="VEuPathDB" id="PiroplasmaDB:TA03095"/>
<dbReference type="OrthoDB" id="363836at2759"/>
<dbReference type="InParanoid" id="Q4UHF6"/>
<proteinExistence type="predicted"/>
<dbReference type="Pfam" id="PF20716">
    <property type="entry name" value="ATPTG10"/>
    <property type="match status" value="1"/>
</dbReference>
<dbReference type="FunCoup" id="Q4UHF6">
    <property type="interactions" value="29"/>
</dbReference>
<evidence type="ECO:0000313" key="3">
    <source>
        <dbReference type="Proteomes" id="UP000001950"/>
    </source>
</evidence>
<dbReference type="eggNOG" id="ENOG502SXDJ">
    <property type="taxonomic scope" value="Eukaryota"/>
</dbReference>
<dbReference type="InterPro" id="IPR049262">
    <property type="entry name" value="ATPTG10-like_dom"/>
</dbReference>
<dbReference type="Proteomes" id="UP000001950">
    <property type="component" value="Chromosome 1"/>
</dbReference>
<organism evidence="2 3">
    <name type="scientific">Theileria annulata</name>
    <dbReference type="NCBI Taxonomy" id="5874"/>
    <lineage>
        <taxon>Eukaryota</taxon>
        <taxon>Sar</taxon>
        <taxon>Alveolata</taxon>
        <taxon>Apicomplexa</taxon>
        <taxon>Aconoidasida</taxon>
        <taxon>Piroplasmida</taxon>
        <taxon>Theileriidae</taxon>
        <taxon>Theileria</taxon>
    </lineage>
</organism>
<reference evidence="2 3" key="1">
    <citation type="journal article" date="2005" name="Science">
        <title>Genome of the host-cell transforming parasite Theileria annulata compared with T. parva.</title>
        <authorList>
            <person name="Pain A."/>
            <person name="Renauld H."/>
            <person name="Berriman M."/>
            <person name="Murphy L."/>
            <person name="Yeats C.A."/>
            <person name="Weir W."/>
            <person name="Kerhornou A."/>
            <person name="Aslett M."/>
            <person name="Bishop R."/>
            <person name="Bouchier C."/>
            <person name="Cochet M."/>
            <person name="Coulson R.M.R."/>
            <person name="Cronin A."/>
            <person name="de Villiers E.P."/>
            <person name="Fraser A."/>
            <person name="Fosker N."/>
            <person name="Gardner M."/>
            <person name="Goble A."/>
            <person name="Griffiths-Jones S."/>
            <person name="Harris D.E."/>
            <person name="Katzer F."/>
            <person name="Larke N."/>
            <person name="Lord A."/>
            <person name="Maser P."/>
            <person name="McKellar S."/>
            <person name="Mooney P."/>
            <person name="Morton F."/>
            <person name="Nene V."/>
            <person name="O'Neil S."/>
            <person name="Price C."/>
            <person name="Quail M.A."/>
            <person name="Rabbinowitsch E."/>
            <person name="Rawlings N.D."/>
            <person name="Rutter S."/>
            <person name="Saunders D."/>
            <person name="Seeger K."/>
            <person name="Shah T."/>
            <person name="Squares R."/>
            <person name="Squares S."/>
            <person name="Tivey A."/>
            <person name="Walker A.R."/>
            <person name="Woodward J."/>
            <person name="Dobbelaere D.A.E."/>
            <person name="Langsley G."/>
            <person name="Rajandream M.A."/>
            <person name="McKeever D."/>
            <person name="Shiels B."/>
            <person name="Tait A."/>
            <person name="Barrell B.G."/>
            <person name="Hall N."/>
        </authorList>
    </citation>
    <scope>NUCLEOTIDE SEQUENCE [LARGE SCALE GENOMIC DNA]</scope>
    <source>
        <strain evidence="3">Ankara</strain>
    </source>
</reference>
<dbReference type="KEGG" id="tan:TA03095"/>
<sequence>MSSGYLPNLLNDLEKINKFINSVADGDKKGMLESFNGFSWDDERVRDHLPKYCELNTEDLKYIDKVFSHLCPKFNQVNSPSLNTMALWLKTRLHLQHQLSPFQLT</sequence>
<dbReference type="GeneID" id="3863886"/>